<dbReference type="GO" id="GO:0046872">
    <property type="term" value="F:metal ion binding"/>
    <property type="evidence" value="ECO:0007669"/>
    <property type="project" value="UniProtKB-KW"/>
</dbReference>
<dbReference type="PROSITE" id="PS51085">
    <property type="entry name" value="2FE2S_FER_2"/>
    <property type="match status" value="1"/>
</dbReference>
<keyword evidence="8" id="KW-0479">Metal-binding</keyword>
<dbReference type="Proteomes" id="UP000315750">
    <property type="component" value="Chromosome"/>
</dbReference>
<evidence type="ECO:0000313" key="20">
    <source>
        <dbReference type="EMBL" id="QDU55192.1"/>
    </source>
</evidence>
<dbReference type="GO" id="GO:0008941">
    <property type="term" value="F:nitric oxide dioxygenase NAD(P)H activity"/>
    <property type="evidence" value="ECO:0007669"/>
    <property type="project" value="UniProtKB-EC"/>
</dbReference>
<gene>
    <name evidence="20" type="primary">hmp</name>
    <name evidence="20" type="ORF">Pan181_13780</name>
</gene>
<keyword evidence="6" id="KW-0285">Flavoprotein</keyword>
<keyword evidence="17" id="KW-0812">Transmembrane</keyword>
<keyword evidence="11 20" id="KW-0560">Oxidoreductase</keyword>
<dbReference type="EMBL" id="CP036278">
    <property type="protein sequence ID" value="QDU55192.1"/>
    <property type="molecule type" value="Genomic_DNA"/>
</dbReference>
<dbReference type="Gene3D" id="3.10.20.30">
    <property type="match status" value="1"/>
</dbReference>
<dbReference type="Pfam" id="PF00970">
    <property type="entry name" value="FAD_binding_6"/>
    <property type="match status" value="1"/>
</dbReference>
<dbReference type="InterPro" id="IPR001041">
    <property type="entry name" value="2Fe-2S_ferredoxin-type"/>
</dbReference>
<dbReference type="InterPro" id="IPR001433">
    <property type="entry name" value="OxRdtase_FAD/NAD-bd"/>
</dbReference>
<evidence type="ECO:0000256" key="3">
    <source>
        <dbReference type="ARBA" id="ARBA00006401"/>
    </source>
</evidence>
<dbReference type="CDD" id="cd00207">
    <property type="entry name" value="fer2"/>
    <property type="match status" value="1"/>
</dbReference>
<evidence type="ECO:0000256" key="9">
    <source>
        <dbReference type="ARBA" id="ARBA00022827"/>
    </source>
</evidence>
<dbReference type="InterPro" id="IPR050415">
    <property type="entry name" value="MRET"/>
</dbReference>
<dbReference type="InterPro" id="IPR017938">
    <property type="entry name" value="Riboflavin_synthase-like_b-brl"/>
</dbReference>
<keyword evidence="13" id="KW-0411">Iron-sulfur</keyword>
<accession>A0A518AKD6</accession>
<evidence type="ECO:0000256" key="13">
    <source>
        <dbReference type="ARBA" id="ARBA00023014"/>
    </source>
</evidence>
<comment type="catalytic activity">
    <reaction evidence="15">
        <text>2 nitric oxide + NADH + 2 O2 = 2 nitrate + NAD(+) + H(+)</text>
        <dbReference type="Rhea" id="RHEA:19469"/>
        <dbReference type="ChEBI" id="CHEBI:15378"/>
        <dbReference type="ChEBI" id="CHEBI:15379"/>
        <dbReference type="ChEBI" id="CHEBI:16480"/>
        <dbReference type="ChEBI" id="CHEBI:17632"/>
        <dbReference type="ChEBI" id="CHEBI:57540"/>
        <dbReference type="ChEBI" id="CHEBI:57945"/>
        <dbReference type="EC" id="1.14.12.17"/>
    </reaction>
</comment>
<evidence type="ECO:0000256" key="7">
    <source>
        <dbReference type="ARBA" id="ARBA00022714"/>
    </source>
</evidence>
<name>A0A518AKD6_9BACT</name>
<dbReference type="InterPro" id="IPR008333">
    <property type="entry name" value="Cbr1-like_FAD-bd_dom"/>
</dbReference>
<keyword evidence="17" id="KW-1133">Transmembrane helix</keyword>
<dbReference type="GO" id="GO:0051537">
    <property type="term" value="F:2 iron, 2 sulfur cluster binding"/>
    <property type="evidence" value="ECO:0007669"/>
    <property type="project" value="UniProtKB-KW"/>
</dbReference>
<keyword evidence="9" id="KW-0274">FAD</keyword>
<comment type="similarity">
    <text evidence="3">In the C-terminal section; belongs to the flavoprotein pyridine nucleotide cytochrome reductase family.</text>
</comment>
<dbReference type="InterPro" id="IPR036010">
    <property type="entry name" value="2Fe-2S_ferredoxin-like_sf"/>
</dbReference>
<keyword evidence="5" id="KW-0349">Heme</keyword>
<dbReference type="PANTHER" id="PTHR47354:SF8">
    <property type="entry name" value="1,2-PHENYLACETYL-COA EPOXIDASE, SUBUNIT E"/>
    <property type="match status" value="1"/>
</dbReference>
<organism evidence="20 21">
    <name type="scientific">Aeoliella mucimassa</name>
    <dbReference type="NCBI Taxonomy" id="2527972"/>
    <lineage>
        <taxon>Bacteria</taxon>
        <taxon>Pseudomonadati</taxon>
        <taxon>Planctomycetota</taxon>
        <taxon>Planctomycetia</taxon>
        <taxon>Pirellulales</taxon>
        <taxon>Lacipirellulaceae</taxon>
        <taxon>Aeoliella</taxon>
    </lineage>
</organism>
<comment type="catalytic activity">
    <reaction evidence="16">
        <text>2 nitric oxide + NADPH + 2 O2 = 2 nitrate + NADP(+) + H(+)</text>
        <dbReference type="Rhea" id="RHEA:19465"/>
        <dbReference type="ChEBI" id="CHEBI:15378"/>
        <dbReference type="ChEBI" id="CHEBI:15379"/>
        <dbReference type="ChEBI" id="CHEBI:16480"/>
        <dbReference type="ChEBI" id="CHEBI:17632"/>
        <dbReference type="ChEBI" id="CHEBI:57783"/>
        <dbReference type="ChEBI" id="CHEBI:58349"/>
        <dbReference type="EC" id="1.14.12.17"/>
    </reaction>
</comment>
<dbReference type="SUPFAM" id="SSF52343">
    <property type="entry name" value="Ferredoxin reductase-like, C-terminal NADP-linked domain"/>
    <property type="match status" value="1"/>
</dbReference>
<evidence type="ECO:0000256" key="14">
    <source>
        <dbReference type="ARBA" id="ARBA00023027"/>
    </source>
</evidence>
<evidence type="ECO:0000256" key="2">
    <source>
        <dbReference type="ARBA" id="ARBA00001974"/>
    </source>
</evidence>
<keyword evidence="21" id="KW-1185">Reference proteome</keyword>
<dbReference type="Pfam" id="PF00175">
    <property type="entry name" value="NAD_binding_1"/>
    <property type="match status" value="1"/>
</dbReference>
<dbReference type="Pfam" id="PF00111">
    <property type="entry name" value="Fer2"/>
    <property type="match status" value="1"/>
</dbReference>
<dbReference type="PROSITE" id="PS00197">
    <property type="entry name" value="2FE2S_FER_1"/>
    <property type="match status" value="1"/>
</dbReference>
<evidence type="ECO:0000256" key="11">
    <source>
        <dbReference type="ARBA" id="ARBA00023002"/>
    </source>
</evidence>
<evidence type="ECO:0000256" key="15">
    <source>
        <dbReference type="ARBA" id="ARBA00048649"/>
    </source>
</evidence>
<feature type="domain" description="2Fe-2S ferredoxin-type" evidence="18">
    <location>
        <begin position="310"/>
        <end position="392"/>
    </location>
</feature>
<comment type="cofactor">
    <cofactor evidence="2">
        <name>FAD</name>
        <dbReference type="ChEBI" id="CHEBI:57692"/>
    </cofactor>
</comment>
<keyword evidence="12" id="KW-0408">Iron</keyword>
<dbReference type="Gene3D" id="3.40.50.80">
    <property type="entry name" value="Nucleotide-binding domain of ferredoxin-NADP reductase (FNR) module"/>
    <property type="match status" value="1"/>
</dbReference>
<evidence type="ECO:0000256" key="1">
    <source>
        <dbReference type="ARBA" id="ARBA00001970"/>
    </source>
</evidence>
<dbReference type="Gene3D" id="2.40.30.10">
    <property type="entry name" value="Translation factors"/>
    <property type="match status" value="1"/>
</dbReference>
<evidence type="ECO:0000256" key="16">
    <source>
        <dbReference type="ARBA" id="ARBA00049433"/>
    </source>
</evidence>
<evidence type="ECO:0000256" key="10">
    <source>
        <dbReference type="ARBA" id="ARBA00022857"/>
    </source>
</evidence>
<keyword evidence="10" id="KW-0521">NADP</keyword>
<keyword evidence="7" id="KW-0001">2Fe-2S</keyword>
<evidence type="ECO:0000256" key="6">
    <source>
        <dbReference type="ARBA" id="ARBA00022630"/>
    </source>
</evidence>
<reference evidence="20 21" key="1">
    <citation type="submission" date="2019-02" db="EMBL/GenBank/DDBJ databases">
        <title>Deep-cultivation of Planctomycetes and their phenomic and genomic characterization uncovers novel biology.</title>
        <authorList>
            <person name="Wiegand S."/>
            <person name="Jogler M."/>
            <person name="Boedeker C."/>
            <person name="Pinto D."/>
            <person name="Vollmers J."/>
            <person name="Rivas-Marin E."/>
            <person name="Kohn T."/>
            <person name="Peeters S.H."/>
            <person name="Heuer A."/>
            <person name="Rast P."/>
            <person name="Oberbeckmann S."/>
            <person name="Bunk B."/>
            <person name="Jeske O."/>
            <person name="Meyerdierks A."/>
            <person name="Storesund J.E."/>
            <person name="Kallscheuer N."/>
            <person name="Luecker S."/>
            <person name="Lage O.M."/>
            <person name="Pohl T."/>
            <person name="Merkel B.J."/>
            <person name="Hornburger P."/>
            <person name="Mueller R.-W."/>
            <person name="Bruemmer F."/>
            <person name="Labrenz M."/>
            <person name="Spormann A.M."/>
            <person name="Op den Camp H."/>
            <person name="Overmann J."/>
            <person name="Amann R."/>
            <person name="Jetten M.S.M."/>
            <person name="Mascher T."/>
            <person name="Medema M.H."/>
            <person name="Devos D.P."/>
            <person name="Kaster A.-K."/>
            <person name="Ovreas L."/>
            <person name="Rohde M."/>
            <person name="Galperin M.Y."/>
            <person name="Jogler C."/>
        </authorList>
    </citation>
    <scope>NUCLEOTIDE SEQUENCE [LARGE SCALE GENOMIC DNA]</scope>
    <source>
        <strain evidence="20 21">Pan181</strain>
    </source>
</reference>
<dbReference type="PANTHER" id="PTHR47354">
    <property type="entry name" value="NADH OXIDOREDUCTASE HCR"/>
    <property type="match status" value="1"/>
</dbReference>
<evidence type="ECO:0000256" key="4">
    <source>
        <dbReference type="ARBA" id="ARBA00012229"/>
    </source>
</evidence>
<evidence type="ECO:0000256" key="12">
    <source>
        <dbReference type="ARBA" id="ARBA00023004"/>
    </source>
</evidence>
<dbReference type="InterPro" id="IPR039261">
    <property type="entry name" value="FNR_nucleotide-bd"/>
</dbReference>
<dbReference type="InterPro" id="IPR006058">
    <property type="entry name" value="2Fe2S_fd_BS"/>
</dbReference>
<keyword evidence="17" id="KW-0472">Membrane</keyword>
<dbReference type="InterPro" id="IPR017927">
    <property type="entry name" value="FAD-bd_FR_type"/>
</dbReference>
<protein>
    <recommendedName>
        <fullName evidence="4">nitric oxide dioxygenase</fullName>
        <ecNumber evidence="4">1.14.12.17</ecNumber>
    </recommendedName>
</protein>
<dbReference type="SUPFAM" id="SSF54292">
    <property type="entry name" value="2Fe-2S ferredoxin-like"/>
    <property type="match status" value="1"/>
</dbReference>
<dbReference type="KEGG" id="amuc:Pan181_13780"/>
<dbReference type="AlphaFoldDB" id="A0A518AKD6"/>
<dbReference type="GO" id="GO:0050660">
    <property type="term" value="F:flavin adenine dinucleotide binding"/>
    <property type="evidence" value="ECO:0007669"/>
    <property type="project" value="TreeGrafter"/>
</dbReference>
<keyword evidence="14" id="KW-0520">NAD</keyword>
<dbReference type="CDD" id="cd06184">
    <property type="entry name" value="flavohem_like_fad_nad_binding"/>
    <property type="match status" value="1"/>
</dbReference>
<evidence type="ECO:0000256" key="17">
    <source>
        <dbReference type="SAM" id="Phobius"/>
    </source>
</evidence>
<feature type="domain" description="FAD-binding FR-type" evidence="19">
    <location>
        <begin position="39"/>
        <end position="152"/>
    </location>
</feature>
<evidence type="ECO:0000313" key="21">
    <source>
        <dbReference type="Proteomes" id="UP000315750"/>
    </source>
</evidence>
<evidence type="ECO:0000259" key="19">
    <source>
        <dbReference type="PROSITE" id="PS51384"/>
    </source>
</evidence>
<dbReference type="SUPFAM" id="SSF63380">
    <property type="entry name" value="Riboflavin synthase domain-like"/>
    <property type="match status" value="1"/>
</dbReference>
<comment type="cofactor">
    <cofactor evidence="1">
        <name>heme b</name>
        <dbReference type="ChEBI" id="CHEBI:60344"/>
    </cofactor>
</comment>
<sequence length="392" mass="43025">MRMRRRQQQFADDKQAFLEAVAITARASRADKQDYLGWTGQRELRISAIVDEAFGVKSFYFTDPEGAPLPSFEPGQFLTCHLATSAGEKPLVRCYSLSDRPREEYYRLTVKLCSPPADRPQLPPGRGSSRLHAMQVGDRLSVSAPRGGFFLDPRRRHPLVLIAGGIGVTPIVSMLASLAEAGDDREVYLFYGVRNSNEHPLRDQIEEIVREHPNVHQFVLYSQPLPDDTQPDDYHEQGRITVDLVRRIVPTGTFDYYLCGPGGLMETMVEGLLAAGVPADRVLYEAFGPASIRKPSDTAEPATVAAGPPTRVVLANSHHEVDWDNHCESLLELIEELGVAIDSGCRSGNCGMCAARVLEGDIATVKQPGAQAPEGYCLACISVPKSPLVLDL</sequence>
<dbReference type="PROSITE" id="PS51384">
    <property type="entry name" value="FAD_FR"/>
    <property type="match status" value="1"/>
</dbReference>
<dbReference type="InterPro" id="IPR012675">
    <property type="entry name" value="Beta-grasp_dom_sf"/>
</dbReference>
<proteinExistence type="inferred from homology"/>
<evidence type="ECO:0000256" key="5">
    <source>
        <dbReference type="ARBA" id="ARBA00022617"/>
    </source>
</evidence>
<feature type="transmembrane region" description="Helical" evidence="17">
    <location>
        <begin position="159"/>
        <end position="179"/>
    </location>
</feature>
<evidence type="ECO:0000256" key="8">
    <source>
        <dbReference type="ARBA" id="ARBA00022723"/>
    </source>
</evidence>
<dbReference type="EC" id="1.14.12.17" evidence="4"/>
<dbReference type="FunFam" id="3.40.50.80:FF:000010">
    <property type="entry name" value="Flavohemoprotein"/>
    <property type="match status" value="1"/>
</dbReference>
<evidence type="ECO:0000259" key="18">
    <source>
        <dbReference type="PROSITE" id="PS51085"/>
    </source>
</evidence>